<dbReference type="GO" id="GO:0003677">
    <property type="term" value="F:DNA binding"/>
    <property type="evidence" value="ECO:0007669"/>
    <property type="project" value="InterPro"/>
</dbReference>
<feature type="domain" description="RNA polymerase sigma factor 70 region 4 type 2" evidence="5">
    <location>
        <begin position="110"/>
        <end position="156"/>
    </location>
</feature>
<dbReference type="InterPro" id="IPR013325">
    <property type="entry name" value="RNA_pol_sigma_r2"/>
</dbReference>
<evidence type="ECO:0000259" key="5">
    <source>
        <dbReference type="Pfam" id="PF08281"/>
    </source>
</evidence>
<dbReference type="Proteomes" id="UP000294498">
    <property type="component" value="Unassembled WGS sequence"/>
</dbReference>
<dbReference type="GO" id="GO:0016987">
    <property type="term" value="F:sigma factor activity"/>
    <property type="evidence" value="ECO:0007669"/>
    <property type="project" value="UniProtKB-KW"/>
</dbReference>
<evidence type="ECO:0000256" key="4">
    <source>
        <dbReference type="ARBA" id="ARBA00023163"/>
    </source>
</evidence>
<dbReference type="NCBIfam" id="TIGR02937">
    <property type="entry name" value="sigma70-ECF"/>
    <property type="match status" value="1"/>
</dbReference>
<evidence type="ECO:0000313" key="6">
    <source>
        <dbReference type="EMBL" id="TDW97233.1"/>
    </source>
</evidence>
<gene>
    <name evidence="6" type="ORF">EDB95_5079</name>
</gene>
<evidence type="ECO:0000256" key="1">
    <source>
        <dbReference type="ARBA" id="ARBA00010641"/>
    </source>
</evidence>
<accession>A0A4R8DHM8</accession>
<evidence type="ECO:0000313" key="7">
    <source>
        <dbReference type="Proteomes" id="UP000294498"/>
    </source>
</evidence>
<keyword evidence="3" id="KW-0731">Sigma factor</keyword>
<dbReference type="SUPFAM" id="SSF88659">
    <property type="entry name" value="Sigma3 and sigma4 domains of RNA polymerase sigma factors"/>
    <property type="match status" value="1"/>
</dbReference>
<dbReference type="InterPro" id="IPR013324">
    <property type="entry name" value="RNA_pol_sigma_r3/r4-like"/>
</dbReference>
<dbReference type="PANTHER" id="PTHR43133:SF46">
    <property type="entry name" value="RNA POLYMERASE SIGMA-70 FACTOR ECF SUBFAMILY"/>
    <property type="match status" value="1"/>
</dbReference>
<dbReference type="AlphaFoldDB" id="A0A4R8DHM8"/>
<dbReference type="InterPro" id="IPR014284">
    <property type="entry name" value="RNA_pol_sigma-70_dom"/>
</dbReference>
<dbReference type="Pfam" id="PF08281">
    <property type="entry name" value="Sigma70_r4_2"/>
    <property type="match status" value="1"/>
</dbReference>
<evidence type="ECO:0000256" key="3">
    <source>
        <dbReference type="ARBA" id="ARBA00023082"/>
    </source>
</evidence>
<dbReference type="SUPFAM" id="SSF88946">
    <property type="entry name" value="Sigma2 domain of RNA polymerase sigma factors"/>
    <property type="match status" value="1"/>
</dbReference>
<dbReference type="InterPro" id="IPR013249">
    <property type="entry name" value="RNA_pol_sigma70_r4_t2"/>
</dbReference>
<organism evidence="6 7">
    <name type="scientific">Dinghuibacter silviterrae</name>
    <dbReference type="NCBI Taxonomy" id="1539049"/>
    <lineage>
        <taxon>Bacteria</taxon>
        <taxon>Pseudomonadati</taxon>
        <taxon>Bacteroidota</taxon>
        <taxon>Chitinophagia</taxon>
        <taxon>Chitinophagales</taxon>
        <taxon>Chitinophagaceae</taxon>
        <taxon>Dinghuibacter</taxon>
    </lineage>
</organism>
<dbReference type="RefSeq" id="WP_133999102.1">
    <property type="nucleotide sequence ID" value="NZ_SODV01000002.1"/>
</dbReference>
<proteinExistence type="inferred from homology"/>
<keyword evidence="4" id="KW-0804">Transcription</keyword>
<keyword evidence="7" id="KW-1185">Reference proteome</keyword>
<keyword evidence="2" id="KW-0805">Transcription regulation</keyword>
<protein>
    <submittedName>
        <fullName evidence="6">RNA polymerase sigma-70 factor (ECF subfamily)</fullName>
    </submittedName>
</protein>
<evidence type="ECO:0000256" key="2">
    <source>
        <dbReference type="ARBA" id="ARBA00023015"/>
    </source>
</evidence>
<name>A0A4R8DHM8_9BACT</name>
<sequence length="171" mass="20073">MRTAFDKHRERVFHDIYQNSFDQLFHFTRKLLGDHDLAKDVVQQCYTNLWPTAFEQGGLEDARRQLFTFAKNMVIDHRRREVTRIRFLQQLDDGQQKDGAAPLHTKEALQDIEAAIEALPAKRKHIYKLSRNEGLSHEEIAVQLSISKNTVNNQIASANEFLKERLHHLRQ</sequence>
<dbReference type="GO" id="GO:0006352">
    <property type="term" value="P:DNA-templated transcription initiation"/>
    <property type="evidence" value="ECO:0007669"/>
    <property type="project" value="InterPro"/>
</dbReference>
<dbReference type="InterPro" id="IPR039425">
    <property type="entry name" value="RNA_pol_sigma-70-like"/>
</dbReference>
<dbReference type="Gene3D" id="1.10.1740.10">
    <property type="match status" value="1"/>
</dbReference>
<dbReference type="Gene3D" id="1.10.10.10">
    <property type="entry name" value="Winged helix-like DNA-binding domain superfamily/Winged helix DNA-binding domain"/>
    <property type="match status" value="1"/>
</dbReference>
<reference evidence="6 7" key="1">
    <citation type="submission" date="2019-03" db="EMBL/GenBank/DDBJ databases">
        <title>Genomic Encyclopedia of Type Strains, Phase IV (KMG-IV): sequencing the most valuable type-strain genomes for metagenomic binning, comparative biology and taxonomic classification.</title>
        <authorList>
            <person name="Goeker M."/>
        </authorList>
    </citation>
    <scope>NUCLEOTIDE SEQUENCE [LARGE SCALE GENOMIC DNA]</scope>
    <source>
        <strain evidence="6 7">DSM 100059</strain>
    </source>
</reference>
<dbReference type="OrthoDB" id="659855at2"/>
<dbReference type="InterPro" id="IPR036388">
    <property type="entry name" value="WH-like_DNA-bd_sf"/>
</dbReference>
<dbReference type="EMBL" id="SODV01000002">
    <property type="protein sequence ID" value="TDW97233.1"/>
    <property type="molecule type" value="Genomic_DNA"/>
</dbReference>
<comment type="similarity">
    <text evidence="1">Belongs to the sigma-70 factor family. ECF subfamily.</text>
</comment>
<comment type="caution">
    <text evidence="6">The sequence shown here is derived from an EMBL/GenBank/DDBJ whole genome shotgun (WGS) entry which is preliminary data.</text>
</comment>
<dbReference type="PANTHER" id="PTHR43133">
    <property type="entry name" value="RNA POLYMERASE ECF-TYPE SIGMA FACTO"/>
    <property type="match status" value="1"/>
</dbReference>